<protein>
    <submittedName>
        <fullName evidence="4">Stabilizer of axonemal microtubules 2</fullName>
    </submittedName>
</protein>
<feature type="compositionally biased region" description="Polar residues" evidence="2">
    <location>
        <begin position="22"/>
        <end position="34"/>
    </location>
</feature>
<feature type="compositionally biased region" description="Polar residues" evidence="2">
    <location>
        <begin position="215"/>
        <end position="224"/>
    </location>
</feature>
<feature type="region of interest" description="Disordered" evidence="2">
    <location>
        <begin position="142"/>
        <end position="267"/>
    </location>
</feature>
<evidence type="ECO:0000256" key="2">
    <source>
        <dbReference type="SAM" id="MobiDB-lite"/>
    </source>
</evidence>
<dbReference type="Pfam" id="PF05217">
    <property type="entry name" value="SAXO1-2"/>
    <property type="match status" value="1"/>
</dbReference>
<feature type="compositionally biased region" description="Low complexity" evidence="2">
    <location>
        <begin position="168"/>
        <end position="182"/>
    </location>
</feature>
<dbReference type="RefSeq" id="XP_060035602.1">
    <property type="nucleotide sequence ID" value="XM_060179619.1"/>
</dbReference>
<name>A0ABM3WGD1_ERIEU</name>
<dbReference type="PANTHER" id="PTHR31516">
    <property type="entry name" value="STABILIZER OF AXONEMAL MICROTUBULES 2"/>
    <property type="match status" value="1"/>
</dbReference>
<evidence type="ECO:0000313" key="3">
    <source>
        <dbReference type="Proteomes" id="UP001652624"/>
    </source>
</evidence>
<organism evidence="3 4">
    <name type="scientific">Erinaceus europaeus</name>
    <name type="common">Western European hedgehog</name>
    <dbReference type="NCBI Taxonomy" id="9365"/>
    <lineage>
        <taxon>Eukaryota</taxon>
        <taxon>Metazoa</taxon>
        <taxon>Chordata</taxon>
        <taxon>Craniata</taxon>
        <taxon>Vertebrata</taxon>
        <taxon>Euteleostomi</taxon>
        <taxon>Mammalia</taxon>
        <taxon>Eutheria</taxon>
        <taxon>Laurasiatheria</taxon>
        <taxon>Eulipotyphla</taxon>
        <taxon>Erinaceidae</taxon>
        <taxon>Erinaceinae</taxon>
        <taxon>Erinaceus</taxon>
    </lineage>
</organism>
<sequence length="439" mass="49254">MSSGETQEQVQSGGASCLATLQEDSMSSHLSQSRGVAEKERVRESPAARPCSSVCFRSDFRPHEVVRRRRRDAEQYQPPGGAVEQGTTYRRDFNPHPVQPVARARPPHRSRVQEGKVDTVPTYRAEYRAWAPQRRELCRPQQAYTPPKGSFSNRTTCQDDFPPHRAPAPRGRGCRPRSAAPRPTEPFQGDTSHRLDYVALQPQPRPTRPREAYRPSSQPLQGLTTHRGDFRGLPGTPPQPCRPARARVSPGRFASTTEFQESFPPWEVSAPRPRKAVEYMPPKGTMEAASTSRRDFVPLRVPRAVPIRPAVQRSSHQPFQARSTTQEDFPAWEGCRPTPMRRQPQMLLPKVKFEGLSTSRCHFVPHILAPGPRSCRPMPAPLRNPGPFPQGTTYALHFTPKRLQACPAAHPEPPGYIFQTTDPRGHRLFLPVVPAAEAC</sequence>
<evidence type="ECO:0000256" key="1">
    <source>
        <dbReference type="ARBA" id="ARBA00008738"/>
    </source>
</evidence>
<feature type="compositionally biased region" description="Basic and acidic residues" evidence="2">
    <location>
        <begin position="36"/>
        <end position="46"/>
    </location>
</feature>
<dbReference type="InterPro" id="IPR033336">
    <property type="entry name" value="SAXO1/2"/>
</dbReference>
<accession>A0ABM3WGD1</accession>
<comment type="similarity">
    <text evidence="1">Belongs to the FAM154 family.</text>
</comment>
<reference evidence="4" key="1">
    <citation type="submission" date="2025-08" db="UniProtKB">
        <authorList>
            <consortium name="RefSeq"/>
        </authorList>
    </citation>
    <scope>IDENTIFICATION</scope>
</reference>
<feature type="region of interest" description="Disordered" evidence="2">
    <location>
        <begin position="68"/>
        <end position="117"/>
    </location>
</feature>
<feature type="region of interest" description="Disordered" evidence="2">
    <location>
        <begin position="310"/>
        <end position="331"/>
    </location>
</feature>
<keyword evidence="3" id="KW-1185">Reference proteome</keyword>
<dbReference type="GeneID" id="103114009"/>
<feature type="compositionally biased region" description="Polar residues" evidence="2">
    <location>
        <begin position="312"/>
        <end position="327"/>
    </location>
</feature>
<gene>
    <name evidence="4" type="primary">SAXO2</name>
</gene>
<dbReference type="PANTHER" id="PTHR31516:SF6">
    <property type="entry name" value="STABILIZER OF AXONEMAL MICROTUBULES 2"/>
    <property type="match status" value="1"/>
</dbReference>
<dbReference type="Proteomes" id="UP001652624">
    <property type="component" value="Chromosome 20"/>
</dbReference>
<proteinExistence type="inferred from homology"/>
<evidence type="ECO:0000313" key="4">
    <source>
        <dbReference type="RefSeq" id="XP_060035602.1"/>
    </source>
</evidence>
<feature type="compositionally biased region" description="Polar residues" evidence="2">
    <location>
        <begin position="1"/>
        <end position="14"/>
    </location>
</feature>
<feature type="region of interest" description="Disordered" evidence="2">
    <location>
        <begin position="1"/>
        <end position="50"/>
    </location>
</feature>